<evidence type="ECO:0000313" key="2">
    <source>
        <dbReference type="EMBL" id="HIZ41023.1"/>
    </source>
</evidence>
<reference evidence="2" key="1">
    <citation type="journal article" date="2021" name="PeerJ">
        <title>Extensive microbial diversity within the chicken gut microbiome revealed by metagenomics and culture.</title>
        <authorList>
            <person name="Gilroy R."/>
            <person name="Ravi A."/>
            <person name="Getino M."/>
            <person name="Pursley I."/>
            <person name="Horton D.L."/>
            <person name="Alikhan N.F."/>
            <person name="Baker D."/>
            <person name="Gharbi K."/>
            <person name="Hall N."/>
            <person name="Watson M."/>
            <person name="Adriaenssens E.M."/>
            <person name="Foster-Nyarko E."/>
            <person name="Jarju S."/>
            <person name="Secka A."/>
            <person name="Antonio M."/>
            <person name="Oren A."/>
            <person name="Chaudhuri R.R."/>
            <person name="La Ragione R."/>
            <person name="Hildebrand F."/>
            <person name="Pallen M.J."/>
        </authorList>
    </citation>
    <scope>NUCLEOTIDE SEQUENCE</scope>
    <source>
        <strain evidence="2">ChiSxjej1B13-11774</strain>
    </source>
</reference>
<protein>
    <submittedName>
        <fullName evidence="2">ASCH domain-containing protein</fullName>
    </submittedName>
</protein>
<sequence length="156" mass="17400">MEYILMSIRARYAALILSGRKTLEIRKTAPKGLRESEEITVLLYESKREGGRGAIVGRFLCRNILPVTKRNVDEVCRRACLSREELQAYAERPQRIPGAESSTAVPGGKIYAWSVEAPVTFEQPIPLQEVGVSCPPQSWRKLRETQIAISGGSPDE</sequence>
<feature type="domain" description="ASCH" evidence="1">
    <location>
        <begin position="6"/>
        <end position="87"/>
    </location>
</feature>
<name>A0A9D2ENJ6_9FIRM</name>
<evidence type="ECO:0000259" key="1">
    <source>
        <dbReference type="Pfam" id="PF04266"/>
    </source>
</evidence>
<dbReference type="Proteomes" id="UP000824048">
    <property type="component" value="Unassembled WGS sequence"/>
</dbReference>
<dbReference type="EMBL" id="DXBP01000002">
    <property type="protein sequence ID" value="HIZ41023.1"/>
    <property type="molecule type" value="Genomic_DNA"/>
</dbReference>
<organism evidence="2 3">
    <name type="scientific">Candidatus Gemmiger excrementigallinarum</name>
    <dbReference type="NCBI Taxonomy" id="2838609"/>
    <lineage>
        <taxon>Bacteria</taxon>
        <taxon>Bacillati</taxon>
        <taxon>Bacillota</taxon>
        <taxon>Clostridia</taxon>
        <taxon>Eubacteriales</taxon>
        <taxon>Gemmiger</taxon>
    </lineage>
</organism>
<gene>
    <name evidence="2" type="ORF">H9811_00505</name>
</gene>
<dbReference type="Pfam" id="PF04266">
    <property type="entry name" value="ASCH"/>
    <property type="match status" value="1"/>
</dbReference>
<accession>A0A9D2ENJ6</accession>
<dbReference type="AlphaFoldDB" id="A0A9D2ENJ6"/>
<reference evidence="2" key="2">
    <citation type="submission" date="2021-04" db="EMBL/GenBank/DDBJ databases">
        <authorList>
            <person name="Gilroy R."/>
        </authorList>
    </citation>
    <scope>NUCLEOTIDE SEQUENCE</scope>
    <source>
        <strain evidence="2">ChiSxjej1B13-11774</strain>
    </source>
</reference>
<dbReference type="InterPro" id="IPR015947">
    <property type="entry name" value="PUA-like_sf"/>
</dbReference>
<proteinExistence type="predicted"/>
<dbReference type="Gene3D" id="2.30.130.30">
    <property type="entry name" value="Hypothetical protein"/>
    <property type="match status" value="1"/>
</dbReference>
<comment type="caution">
    <text evidence="2">The sequence shown here is derived from an EMBL/GenBank/DDBJ whole genome shotgun (WGS) entry which is preliminary data.</text>
</comment>
<evidence type="ECO:0000313" key="3">
    <source>
        <dbReference type="Proteomes" id="UP000824048"/>
    </source>
</evidence>
<dbReference type="SUPFAM" id="SSF88697">
    <property type="entry name" value="PUA domain-like"/>
    <property type="match status" value="1"/>
</dbReference>
<dbReference type="InterPro" id="IPR007374">
    <property type="entry name" value="ASCH_domain"/>
</dbReference>